<dbReference type="PROSITE" id="PS00198">
    <property type="entry name" value="4FE4S_FER_1"/>
    <property type="match status" value="1"/>
</dbReference>
<dbReference type="InterPro" id="IPR017900">
    <property type="entry name" value="4Fe4S_Fe_S_CS"/>
</dbReference>
<dbReference type="EMBL" id="BART01030733">
    <property type="protein sequence ID" value="GAH18408.1"/>
    <property type="molecule type" value="Genomic_DNA"/>
</dbReference>
<comment type="caution">
    <text evidence="2">The sequence shown here is derived from an EMBL/GenBank/DDBJ whole genome shotgun (WGS) entry which is preliminary data.</text>
</comment>
<dbReference type="SUPFAM" id="SSF46548">
    <property type="entry name" value="alpha-helical ferredoxin"/>
    <property type="match status" value="2"/>
</dbReference>
<reference evidence="2" key="1">
    <citation type="journal article" date="2014" name="Front. Microbiol.">
        <title>High frequency of phylogenetically diverse reductive dehalogenase-homologous genes in deep subseafloor sedimentary metagenomes.</title>
        <authorList>
            <person name="Kawai M."/>
            <person name="Futagami T."/>
            <person name="Toyoda A."/>
            <person name="Takaki Y."/>
            <person name="Nishi S."/>
            <person name="Hori S."/>
            <person name="Arai W."/>
            <person name="Tsubouchi T."/>
            <person name="Morono Y."/>
            <person name="Uchiyama I."/>
            <person name="Ito T."/>
            <person name="Fujiyama A."/>
            <person name="Inagaki F."/>
            <person name="Takami H."/>
        </authorList>
    </citation>
    <scope>NUCLEOTIDE SEQUENCE</scope>
    <source>
        <strain evidence="2">Expedition CK06-06</strain>
    </source>
</reference>
<dbReference type="PROSITE" id="PS51379">
    <property type="entry name" value="4FE4S_FER_2"/>
    <property type="match status" value="1"/>
</dbReference>
<accession>X1FCD2</accession>
<evidence type="ECO:0000313" key="2">
    <source>
        <dbReference type="EMBL" id="GAH18408.1"/>
    </source>
</evidence>
<sequence>IAFFNIHKAEQVKDPAYKAAAERWKKAGKFRYIGLTTHKEVVGCMKEALDQGFYDALMPAYSYSMEDREEFPKLFQKAKKAGLGIVLMKTRKDIAGDVYFDAVPHYLATSGVTTINKGLSSFQDIKRMIEAVKQPADPDAARKLHDSIQITMTGHCSMCGACDRACPLGLPVADVVRCSDYYMEHSEYVETAVETYRELANAPSKARCGDCTLCEQACRNHVPIAHHIRRAEHALA</sequence>
<dbReference type="Gene3D" id="3.20.20.100">
    <property type="entry name" value="NADP-dependent oxidoreductase domain"/>
    <property type="match status" value="1"/>
</dbReference>
<evidence type="ECO:0000259" key="1">
    <source>
        <dbReference type="PROSITE" id="PS51379"/>
    </source>
</evidence>
<protein>
    <recommendedName>
        <fullName evidence="1">4Fe-4S ferredoxin-type domain-containing protein</fullName>
    </recommendedName>
</protein>
<dbReference type="AlphaFoldDB" id="X1FCD2"/>
<dbReference type="InterPro" id="IPR017896">
    <property type="entry name" value="4Fe4S_Fe-S-bd"/>
</dbReference>
<gene>
    <name evidence="2" type="ORF">S01H4_53558</name>
</gene>
<proteinExistence type="predicted"/>
<feature type="domain" description="4Fe-4S ferredoxin-type" evidence="1">
    <location>
        <begin position="146"/>
        <end position="176"/>
    </location>
</feature>
<name>X1FCD2_9ZZZZ</name>
<dbReference type="InterPro" id="IPR036812">
    <property type="entry name" value="NAD(P)_OxRdtase_dom_sf"/>
</dbReference>
<feature type="non-terminal residue" evidence="2">
    <location>
        <position position="1"/>
    </location>
</feature>
<dbReference type="SUPFAM" id="SSF51430">
    <property type="entry name" value="NAD(P)-linked oxidoreductase"/>
    <property type="match status" value="1"/>
</dbReference>
<organism evidence="2">
    <name type="scientific">marine sediment metagenome</name>
    <dbReference type="NCBI Taxonomy" id="412755"/>
    <lineage>
        <taxon>unclassified sequences</taxon>
        <taxon>metagenomes</taxon>
        <taxon>ecological metagenomes</taxon>
    </lineage>
</organism>